<proteinExistence type="predicted"/>
<dbReference type="Proteomes" id="UP000295758">
    <property type="component" value="Unassembled WGS sequence"/>
</dbReference>
<dbReference type="RefSeq" id="WP_089722864.1">
    <property type="nucleotide sequence ID" value="NZ_FMYT01000008.1"/>
</dbReference>
<dbReference type="Proteomes" id="UP000324896">
    <property type="component" value="Unassembled WGS sequence"/>
</dbReference>
<dbReference type="Gene3D" id="3.30.70.100">
    <property type="match status" value="1"/>
</dbReference>
<dbReference type="SUPFAM" id="SSF54909">
    <property type="entry name" value="Dimeric alpha+beta barrel"/>
    <property type="match status" value="1"/>
</dbReference>
<evidence type="ECO:0000313" key="7">
    <source>
        <dbReference type="Proteomes" id="UP000295472"/>
    </source>
</evidence>
<evidence type="ECO:0000313" key="4">
    <source>
        <dbReference type="EMBL" id="TDS29815.1"/>
    </source>
</evidence>
<dbReference type="Proteomes" id="UP000247389">
    <property type="component" value="Unassembled WGS sequence"/>
</dbReference>
<name>A0A1G6MGR8_9FIRM</name>
<dbReference type="PANTHER" id="PTHR37832:SF1">
    <property type="entry name" value="STRESS-RESPONSE A_B BARREL DOMAIN-CONTAINING PROTEIN"/>
    <property type="match status" value="1"/>
</dbReference>
<dbReference type="AlphaFoldDB" id="A0A1G6MGR8"/>
<reference evidence="3 9" key="1">
    <citation type="submission" date="2016-10" db="EMBL/GenBank/DDBJ databases">
        <authorList>
            <person name="Varghese N."/>
            <person name="Submissions S."/>
        </authorList>
    </citation>
    <scope>NUCLEOTIDE SEQUENCE [LARGE SCALE GENOMIC DNA]</scope>
    <source>
        <strain evidence="3 9">WG10</strain>
    </source>
</reference>
<evidence type="ECO:0000313" key="6">
    <source>
        <dbReference type="Proteomes" id="UP000247389"/>
    </source>
</evidence>
<organism evidence="3 9">
    <name type="scientific">Halanaerobium congolense</name>
    <dbReference type="NCBI Taxonomy" id="54121"/>
    <lineage>
        <taxon>Bacteria</taxon>
        <taxon>Bacillati</taxon>
        <taxon>Bacillota</taxon>
        <taxon>Clostridia</taxon>
        <taxon>Halanaerobiales</taxon>
        <taxon>Halanaerobiaceae</taxon>
        <taxon>Halanaerobium</taxon>
    </lineage>
</organism>
<feature type="domain" description="Stress-response A/B barrel" evidence="1">
    <location>
        <begin position="2"/>
        <end position="98"/>
    </location>
</feature>
<dbReference type="EMBL" id="SOAA01000016">
    <property type="protein sequence ID" value="TDS29815.1"/>
    <property type="molecule type" value="Genomic_DNA"/>
</dbReference>
<dbReference type="PANTHER" id="PTHR37832">
    <property type="entry name" value="BLL2683 PROTEIN"/>
    <property type="match status" value="1"/>
</dbReference>
<dbReference type="Proteomes" id="UP000295472">
    <property type="component" value="Unassembled WGS sequence"/>
</dbReference>
<evidence type="ECO:0000313" key="2">
    <source>
        <dbReference type="EMBL" id="PXV66990.1"/>
    </source>
</evidence>
<evidence type="ECO:0000313" key="5">
    <source>
        <dbReference type="EMBL" id="TDX45472.1"/>
    </source>
</evidence>
<evidence type="ECO:0000313" key="3">
    <source>
        <dbReference type="EMBL" id="SDC54467.1"/>
    </source>
</evidence>
<sequence>MIKHVVMWKFKDFAAGNLKEENIEIAVEKLLLLKDLVDEIKFLEVGKNINESDAAYELVLITEFENLSDLEQYQIHPEHEKVKDFIGKTAAKRVLVDYEK</sequence>
<dbReference type="EMBL" id="QICM01000009">
    <property type="protein sequence ID" value="PXV66990.1"/>
    <property type="molecule type" value="Genomic_DNA"/>
</dbReference>
<dbReference type="EMBL" id="FMYT01000008">
    <property type="protein sequence ID" value="SDC54467.1"/>
    <property type="molecule type" value="Genomic_DNA"/>
</dbReference>
<dbReference type="InterPro" id="IPR011008">
    <property type="entry name" value="Dimeric_a/b-barrel"/>
</dbReference>
<dbReference type="Pfam" id="PF07876">
    <property type="entry name" value="Dabb"/>
    <property type="match status" value="1"/>
</dbReference>
<dbReference type="PROSITE" id="PS51502">
    <property type="entry name" value="S_R_A_B_BARREL"/>
    <property type="match status" value="1"/>
</dbReference>
<reference evidence="4 8" key="2">
    <citation type="submission" date="2019-03" db="EMBL/GenBank/DDBJ databases">
        <title>Deep subsurface shale carbon reservoir microbial communities from Ohio and West Virginia, USA.</title>
        <authorList>
            <person name="Wrighton K."/>
        </authorList>
    </citation>
    <scope>NUCLEOTIDE SEQUENCE [LARGE SCALE GENOMIC DNA]</scope>
    <source>
        <strain evidence="4 8">UTICA-S4D12</strain>
    </source>
</reference>
<accession>A0A1G6MGR8</accession>
<evidence type="ECO:0000313" key="8">
    <source>
        <dbReference type="Proteomes" id="UP000295758"/>
    </source>
</evidence>
<evidence type="ECO:0000313" key="9">
    <source>
        <dbReference type="Proteomes" id="UP000324896"/>
    </source>
</evidence>
<protein>
    <submittedName>
        <fullName evidence="3">Stress responsive A/B Barrel Domain</fullName>
    </submittedName>
    <submittedName>
        <fullName evidence="2">Stress responsive alpha/beta barrel protein</fullName>
    </submittedName>
</protein>
<dbReference type="GeneID" id="57012198"/>
<evidence type="ECO:0000259" key="1">
    <source>
        <dbReference type="PROSITE" id="PS51502"/>
    </source>
</evidence>
<gene>
    <name evidence="4" type="ORF">BY453_11631</name>
    <name evidence="5" type="ORF">C7954_10739</name>
    <name evidence="2" type="ORF">C8C78_10940</name>
    <name evidence="3" type="ORF">SAMN04488597_10860</name>
</gene>
<dbReference type="SMART" id="SM00886">
    <property type="entry name" value="Dabb"/>
    <property type="match status" value="1"/>
</dbReference>
<dbReference type="EMBL" id="SOEF01000007">
    <property type="protein sequence ID" value="TDX45472.1"/>
    <property type="molecule type" value="Genomic_DNA"/>
</dbReference>
<reference evidence="5 7" key="3">
    <citation type="submission" date="2019-03" db="EMBL/GenBank/DDBJ databases">
        <title>Subsurface microbial communities from deep shales in Ohio and West Virginia, USA.</title>
        <authorList>
            <person name="Wrighton K."/>
        </authorList>
    </citation>
    <scope>NUCLEOTIDE SEQUENCE [LARGE SCALE GENOMIC DNA]</scope>
    <source>
        <strain evidence="5 7">DSMZ 11287</strain>
        <strain evidence="2 6">MSL28</strain>
    </source>
</reference>
<dbReference type="InterPro" id="IPR013097">
    <property type="entry name" value="Dabb"/>
</dbReference>